<feature type="compositionally biased region" description="Polar residues" evidence="1">
    <location>
        <begin position="1"/>
        <end position="22"/>
    </location>
</feature>
<keyword evidence="2" id="KW-0472">Membrane</keyword>
<evidence type="ECO:0000256" key="2">
    <source>
        <dbReference type="SAM" id="Phobius"/>
    </source>
</evidence>
<comment type="caution">
    <text evidence="3">The sequence shown here is derived from an EMBL/GenBank/DDBJ whole genome shotgun (WGS) entry which is preliminary data.</text>
</comment>
<accession>E6PMY2</accession>
<dbReference type="AlphaFoldDB" id="E6PMY2"/>
<sequence length="90" mass="10411">MQRTTQRENAFQLTIRPNSNSEAARPRGEARWDDETIPVLCPLTVPGGVLMRVSTYFKINYEDDNQLSLMFYMYLIGVLWSMQPLPARLS</sequence>
<evidence type="ECO:0000313" key="3">
    <source>
        <dbReference type="EMBL" id="CBH96284.1"/>
    </source>
</evidence>
<gene>
    <name evidence="3" type="ORF">CARN2_2225</name>
</gene>
<evidence type="ECO:0000256" key="1">
    <source>
        <dbReference type="SAM" id="MobiDB-lite"/>
    </source>
</evidence>
<feature type="transmembrane region" description="Helical" evidence="2">
    <location>
        <begin position="67"/>
        <end position="85"/>
    </location>
</feature>
<organism evidence="3">
    <name type="scientific">mine drainage metagenome</name>
    <dbReference type="NCBI Taxonomy" id="410659"/>
    <lineage>
        <taxon>unclassified sequences</taxon>
        <taxon>metagenomes</taxon>
        <taxon>ecological metagenomes</taxon>
    </lineage>
</organism>
<dbReference type="EMBL" id="CABM01000024">
    <property type="protein sequence ID" value="CBH96284.1"/>
    <property type="molecule type" value="Genomic_DNA"/>
</dbReference>
<keyword evidence="2" id="KW-0812">Transmembrane</keyword>
<reference evidence="3" key="1">
    <citation type="submission" date="2009-10" db="EMBL/GenBank/DDBJ databases">
        <title>Diversity of trophic interactions inside an arsenic-rich microbial ecosystem.</title>
        <authorList>
            <person name="Bertin P.N."/>
            <person name="Heinrich-Salmeron A."/>
            <person name="Pelletier E."/>
            <person name="Goulhen-Chollet F."/>
            <person name="Arsene-Ploetze F."/>
            <person name="Gallien S."/>
            <person name="Calteau A."/>
            <person name="Vallenet D."/>
            <person name="Casiot C."/>
            <person name="Chane-Woon-Ming B."/>
            <person name="Giloteaux L."/>
            <person name="Barakat M."/>
            <person name="Bonnefoy V."/>
            <person name="Bruneel O."/>
            <person name="Chandler M."/>
            <person name="Cleiss J."/>
            <person name="Duran R."/>
            <person name="Elbaz-Poulichet F."/>
            <person name="Fonknechten N."/>
            <person name="Lauga B."/>
            <person name="Mornico D."/>
            <person name="Ortet P."/>
            <person name="Schaeffer C."/>
            <person name="Siguier P."/>
            <person name="Alexander Thil Smith A."/>
            <person name="Van Dorsselaer A."/>
            <person name="Weissenbach J."/>
            <person name="Medigue C."/>
            <person name="Le Paslier D."/>
        </authorList>
    </citation>
    <scope>NUCLEOTIDE SEQUENCE</scope>
</reference>
<feature type="region of interest" description="Disordered" evidence="1">
    <location>
        <begin position="1"/>
        <end position="28"/>
    </location>
</feature>
<keyword evidence="2" id="KW-1133">Transmembrane helix</keyword>
<name>E6PMY2_9ZZZZ</name>
<proteinExistence type="predicted"/>
<protein>
    <submittedName>
        <fullName evidence="3">Uncharacterized protein</fullName>
    </submittedName>
</protein>